<evidence type="ECO:0000256" key="2">
    <source>
        <dbReference type="SAM" id="MobiDB-lite"/>
    </source>
</evidence>
<protein>
    <submittedName>
        <fullName evidence="4">CalS6</fullName>
    </submittedName>
</protein>
<feature type="compositionally biased region" description="Low complexity" evidence="2">
    <location>
        <begin position="241"/>
        <end position="252"/>
    </location>
</feature>
<evidence type="ECO:0000256" key="1">
    <source>
        <dbReference type="ARBA" id="ARBA00023002"/>
    </source>
</evidence>
<feature type="region of interest" description="Disordered" evidence="2">
    <location>
        <begin position="214"/>
        <end position="260"/>
    </location>
</feature>
<sequence>MIVGIIGRGRMGSALARALAAHGGPVLIAGRGDPVRPPDPFAPYPGIRSVPTGAVVAGADLVVLMLPFAAAVELALAGRLDDGRGRTVIDATNPPQAGVAPSAPAGSGGRLLAELLPQWRVVKALNTVPAGMLDEPVLDGRPVTVPLAGDHPPAKAEVSVLLRRLGFAPVDVGGIDRAPALESLADLLMAISSRHALRGRLGFQVALAEPRAAVDGGLSGPAHVELNRRAPAGGGERQRRPAPAAESARSPAGRPPRPSR</sequence>
<evidence type="ECO:0000313" key="4">
    <source>
        <dbReference type="EMBL" id="AAM94776.1"/>
    </source>
</evidence>
<feature type="domain" description="Pyrroline-5-carboxylate reductase catalytic N-terminal" evidence="3">
    <location>
        <begin position="3"/>
        <end position="94"/>
    </location>
</feature>
<dbReference type="SMR" id="Q8KNH9"/>
<dbReference type="InterPro" id="IPR028939">
    <property type="entry name" value="P5C_Rdtase_cat_N"/>
</dbReference>
<proteinExistence type="predicted"/>
<dbReference type="PANTHER" id="PTHR14239">
    <property type="entry name" value="DUDULIN-RELATED"/>
    <property type="match status" value="1"/>
</dbReference>
<dbReference type="GO" id="GO:0016491">
    <property type="term" value="F:oxidoreductase activity"/>
    <property type="evidence" value="ECO:0007669"/>
    <property type="project" value="UniProtKB-KW"/>
</dbReference>
<dbReference type="Pfam" id="PF03807">
    <property type="entry name" value="F420_oxidored"/>
    <property type="match status" value="1"/>
</dbReference>
<name>Q8KNH9_MICEC</name>
<accession>Q8KNH9</accession>
<dbReference type="InterPro" id="IPR051267">
    <property type="entry name" value="STEAP_metalloreductase"/>
</dbReference>
<organism evidence="4">
    <name type="scientific">Micromonospora echinospora</name>
    <name type="common">Micromonospora purpurea</name>
    <dbReference type="NCBI Taxonomy" id="1877"/>
    <lineage>
        <taxon>Bacteria</taxon>
        <taxon>Bacillati</taxon>
        <taxon>Actinomycetota</taxon>
        <taxon>Actinomycetes</taxon>
        <taxon>Micromonosporales</taxon>
        <taxon>Micromonosporaceae</taxon>
        <taxon>Micromonospora</taxon>
    </lineage>
</organism>
<dbReference type="AlphaFoldDB" id="Q8KNH9"/>
<dbReference type="Gene3D" id="3.40.50.720">
    <property type="entry name" value="NAD(P)-binding Rossmann-like Domain"/>
    <property type="match status" value="1"/>
</dbReference>
<reference evidence="4" key="1">
    <citation type="journal article" date="2002" name="Science">
        <title>The calicheamicin gene cluster and its iterative type I enediyne PKS.</title>
        <authorList>
            <person name="Ahlert J."/>
            <person name="Shepard E."/>
            <person name="Lomovskaya N."/>
            <person name="Zazopoulos E."/>
            <person name="Staffa A."/>
            <person name="Bachmann B.O."/>
            <person name="Huang K."/>
            <person name="Fonstein L."/>
            <person name="Czisny A."/>
            <person name="Whitwam R.E."/>
            <person name="Farnet C.M."/>
            <person name="Thorson J.S."/>
        </authorList>
    </citation>
    <scope>NUCLEOTIDE SEQUENCE</scope>
    <source>
        <strain evidence="4">NRRL 15839</strain>
    </source>
</reference>
<evidence type="ECO:0000259" key="3">
    <source>
        <dbReference type="Pfam" id="PF03807"/>
    </source>
</evidence>
<dbReference type="PANTHER" id="PTHR14239:SF10">
    <property type="entry name" value="REDUCTASE"/>
    <property type="match status" value="1"/>
</dbReference>
<keyword evidence="1" id="KW-0560">Oxidoreductase</keyword>
<gene>
    <name evidence="4" type="primary">calS6</name>
</gene>
<dbReference type="EMBL" id="AF497482">
    <property type="protein sequence ID" value="AAM94776.1"/>
    <property type="molecule type" value="Genomic_DNA"/>
</dbReference>
<dbReference type="InterPro" id="IPR036291">
    <property type="entry name" value="NAD(P)-bd_dom_sf"/>
</dbReference>
<dbReference type="SUPFAM" id="SSF51735">
    <property type="entry name" value="NAD(P)-binding Rossmann-fold domains"/>
    <property type="match status" value="1"/>
</dbReference>